<evidence type="ECO:0000313" key="2">
    <source>
        <dbReference type="EMBL" id="KAK7696308.1"/>
    </source>
</evidence>
<comment type="caution">
    <text evidence="2">The sequence shown here is derived from an EMBL/GenBank/DDBJ whole genome shotgun (WGS) entry which is preliminary data.</text>
</comment>
<accession>A0AAW0GSA2</accession>
<proteinExistence type="predicted"/>
<reference evidence="2 3" key="1">
    <citation type="submission" date="2022-09" db="EMBL/GenBank/DDBJ databases">
        <authorList>
            <person name="Palmer J.M."/>
        </authorList>
    </citation>
    <scope>NUCLEOTIDE SEQUENCE [LARGE SCALE GENOMIC DNA]</scope>
    <source>
        <strain evidence="2 3">DSM 7382</strain>
    </source>
</reference>
<dbReference type="Proteomes" id="UP001385951">
    <property type="component" value="Unassembled WGS sequence"/>
</dbReference>
<sequence length="203" mass="22960">MGLRLIGSSISNNVNIVLLFMEIQDWLQSPRQDPSEYYQYHMGISYLAMYLHDRFWDPVFLESKGDPDPPANITSESVRHWDTFFILNTGKFYTHGLLRTLNSREKFRDSFNNHQDVGRQDLGSWLSSHETKVDSVTTESGRKDSSATHSDNAEVQGTIEDVVPTPASSRPSSGTGGMVFTSPEIEARERGIIVRNTDFVIVN</sequence>
<organism evidence="2 3">
    <name type="scientific">Cerrena zonata</name>
    <dbReference type="NCBI Taxonomy" id="2478898"/>
    <lineage>
        <taxon>Eukaryota</taxon>
        <taxon>Fungi</taxon>
        <taxon>Dikarya</taxon>
        <taxon>Basidiomycota</taxon>
        <taxon>Agaricomycotina</taxon>
        <taxon>Agaricomycetes</taxon>
        <taxon>Polyporales</taxon>
        <taxon>Cerrenaceae</taxon>
        <taxon>Cerrena</taxon>
    </lineage>
</organism>
<evidence type="ECO:0000256" key="1">
    <source>
        <dbReference type="SAM" id="MobiDB-lite"/>
    </source>
</evidence>
<gene>
    <name evidence="2" type="ORF">QCA50_000962</name>
</gene>
<evidence type="ECO:0000313" key="3">
    <source>
        <dbReference type="Proteomes" id="UP001385951"/>
    </source>
</evidence>
<dbReference type="AlphaFoldDB" id="A0AAW0GSA2"/>
<dbReference type="EMBL" id="JASBNA010000001">
    <property type="protein sequence ID" value="KAK7696308.1"/>
    <property type="molecule type" value="Genomic_DNA"/>
</dbReference>
<protein>
    <submittedName>
        <fullName evidence="2">Uncharacterized protein</fullName>
    </submittedName>
</protein>
<feature type="region of interest" description="Disordered" evidence="1">
    <location>
        <begin position="128"/>
        <end position="180"/>
    </location>
</feature>
<keyword evidence="3" id="KW-1185">Reference proteome</keyword>
<name>A0AAW0GSA2_9APHY</name>